<feature type="domain" description="Gfo/Idh/MocA-like oxidoreductase N-terminal" evidence="1">
    <location>
        <begin position="5"/>
        <end position="123"/>
    </location>
</feature>
<dbReference type="Gene3D" id="3.30.360.10">
    <property type="entry name" value="Dihydrodipicolinate Reductase, domain 2"/>
    <property type="match status" value="1"/>
</dbReference>
<accession>D1CEL1</accession>
<feature type="domain" description="GFO/IDH/MocA-like oxidoreductase" evidence="2">
    <location>
        <begin position="135"/>
        <end position="275"/>
    </location>
</feature>
<dbReference type="Proteomes" id="UP000000323">
    <property type="component" value="Chromosome 1"/>
</dbReference>
<dbReference type="EMBL" id="CP001825">
    <property type="protein sequence ID" value="ACZ41367.1"/>
    <property type="molecule type" value="Genomic_DNA"/>
</dbReference>
<dbReference type="SUPFAM" id="SSF55347">
    <property type="entry name" value="Glyceraldehyde-3-phosphate dehydrogenase-like, C-terminal domain"/>
    <property type="match status" value="1"/>
</dbReference>
<evidence type="ECO:0000259" key="1">
    <source>
        <dbReference type="Pfam" id="PF01408"/>
    </source>
</evidence>
<dbReference type="OrthoDB" id="9815825at2"/>
<dbReference type="Pfam" id="PF01408">
    <property type="entry name" value="GFO_IDH_MocA"/>
    <property type="match status" value="1"/>
</dbReference>
<dbReference type="STRING" id="525904.Tter_0446"/>
<dbReference type="PANTHER" id="PTHR43249">
    <property type="entry name" value="UDP-N-ACETYL-2-AMINO-2-DEOXY-D-GLUCURONATE OXIDASE"/>
    <property type="match status" value="1"/>
</dbReference>
<dbReference type="Gene3D" id="3.40.50.720">
    <property type="entry name" value="NAD(P)-binding Rossmann-like Domain"/>
    <property type="match status" value="1"/>
</dbReference>
<reference evidence="4" key="1">
    <citation type="journal article" date="2010" name="Stand. Genomic Sci.">
        <title>Complete genome sequence of 'Thermobaculum terrenum' type strain (YNP1).</title>
        <authorList>
            <person name="Kiss H."/>
            <person name="Cleland D."/>
            <person name="Lapidus A."/>
            <person name="Lucas S."/>
            <person name="Glavina Del Rio T."/>
            <person name="Nolan M."/>
            <person name="Tice H."/>
            <person name="Han C."/>
            <person name="Goodwin L."/>
            <person name="Pitluck S."/>
            <person name="Liolios K."/>
            <person name="Ivanova N."/>
            <person name="Mavromatis K."/>
            <person name="Ovchinnikova G."/>
            <person name="Pati A."/>
            <person name="Chen A."/>
            <person name="Palaniappan K."/>
            <person name="Land M."/>
            <person name="Hauser L."/>
            <person name="Chang Y."/>
            <person name="Jeffries C."/>
            <person name="Lu M."/>
            <person name="Brettin T."/>
            <person name="Detter J."/>
            <person name="Goker M."/>
            <person name="Tindall B."/>
            <person name="Beck B."/>
            <person name="McDermott T."/>
            <person name="Woyke T."/>
            <person name="Bristow J."/>
            <person name="Eisen J."/>
            <person name="Markowitz V."/>
            <person name="Hugenholtz P."/>
            <person name="Kyrpides N."/>
            <person name="Klenk H."/>
            <person name="Cheng J."/>
        </authorList>
    </citation>
    <scope>NUCLEOTIDE SEQUENCE [LARGE SCALE GENOMIC DNA]</scope>
    <source>
        <strain evidence="4">ATCC BAA-798 / YNP1</strain>
    </source>
</reference>
<dbReference type="InterPro" id="IPR052515">
    <property type="entry name" value="Gfo/Idh/MocA_Oxidoreductase"/>
</dbReference>
<name>D1CEL1_THET1</name>
<dbReference type="Pfam" id="PF22725">
    <property type="entry name" value="GFO_IDH_MocA_C3"/>
    <property type="match status" value="1"/>
</dbReference>
<proteinExistence type="predicted"/>
<dbReference type="InterPro" id="IPR055170">
    <property type="entry name" value="GFO_IDH_MocA-like_dom"/>
</dbReference>
<dbReference type="SUPFAM" id="SSF51735">
    <property type="entry name" value="NAD(P)-binding Rossmann-fold domains"/>
    <property type="match status" value="1"/>
</dbReference>
<dbReference type="InterPro" id="IPR000683">
    <property type="entry name" value="Gfo/Idh/MocA-like_OxRdtase_N"/>
</dbReference>
<dbReference type="AlphaFoldDB" id="D1CEL1"/>
<evidence type="ECO:0000313" key="4">
    <source>
        <dbReference type="Proteomes" id="UP000000323"/>
    </source>
</evidence>
<dbReference type="HOGENOM" id="CLU_023194_1_4_0"/>
<evidence type="ECO:0000259" key="2">
    <source>
        <dbReference type="Pfam" id="PF22725"/>
    </source>
</evidence>
<protein>
    <submittedName>
        <fullName evidence="3">Oxidoreductase domain protein</fullName>
    </submittedName>
</protein>
<organism evidence="3 4">
    <name type="scientific">Thermobaculum terrenum (strain ATCC BAA-798 / CCMEE 7001 / YNP1)</name>
    <dbReference type="NCBI Taxonomy" id="525904"/>
    <lineage>
        <taxon>Bacteria</taxon>
        <taxon>Bacillati</taxon>
        <taxon>Chloroflexota</taxon>
        <taxon>Chloroflexia</taxon>
        <taxon>Candidatus Thermobaculales</taxon>
        <taxon>Candidatus Thermobaculaceae</taxon>
        <taxon>Thermobaculum</taxon>
    </lineage>
</organism>
<evidence type="ECO:0000313" key="3">
    <source>
        <dbReference type="EMBL" id="ACZ41367.1"/>
    </source>
</evidence>
<sequence length="364" mass="40297">MDQTIRVGVVGLGFAGNVHTMAYKKIPGVEVVALAGLEEDRLQLMGKEYSIPNLYSRWEDLVARSDLDAVSVCTPNYLHAHVAIAALESGKHVLCEKPLARNTEEAQSMVDAALRNRRVLQTAFNHRQRGDIMILKQYIDSGTLGKIYYAKGYWMRRQGIPGLGSWFTSKELSGGGPLIDLGVHVLDQLMFLLGEPEITTVSASTYAEFGHRGRGVRRSGLQKMFVGADFDVEDLATAFMRTEDGTTVCLEASWAVQADYDDDFGLDLYGTEGGAQMRVKRYGWQDTLRIFTDHGDVPVTIAPQTWQGTGHQAVVENFIDAIRSGNWSAHAGHEGLRRVQIVEACYKSALEGREISLQSIRQNV</sequence>
<dbReference type="eggNOG" id="COG0673">
    <property type="taxonomic scope" value="Bacteria"/>
</dbReference>
<dbReference type="KEGG" id="ttr:Tter_0446"/>
<dbReference type="GO" id="GO:0000166">
    <property type="term" value="F:nucleotide binding"/>
    <property type="evidence" value="ECO:0007669"/>
    <property type="project" value="InterPro"/>
</dbReference>
<dbReference type="RefSeq" id="WP_012874402.1">
    <property type="nucleotide sequence ID" value="NC_013525.1"/>
</dbReference>
<dbReference type="PANTHER" id="PTHR43249:SF1">
    <property type="entry name" value="D-GLUCOSIDE 3-DEHYDROGENASE"/>
    <property type="match status" value="1"/>
</dbReference>
<keyword evidence="4" id="KW-1185">Reference proteome</keyword>
<gene>
    <name evidence="3" type="ordered locus">Tter_0446</name>
</gene>
<dbReference type="InterPro" id="IPR036291">
    <property type="entry name" value="NAD(P)-bd_dom_sf"/>
</dbReference>